<protein>
    <submittedName>
        <fullName evidence="2">MSHA pilin protein MshD</fullName>
    </submittedName>
</protein>
<dbReference type="SUPFAM" id="SSF54523">
    <property type="entry name" value="Pili subunits"/>
    <property type="match status" value="1"/>
</dbReference>
<dbReference type="InterPro" id="IPR012902">
    <property type="entry name" value="N_methyl_site"/>
</dbReference>
<organism evidence="2 3">
    <name type="scientific">Sphaerotilus montanus</name>
    <dbReference type="NCBI Taxonomy" id="522889"/>
    <lineage>
        <taxon>Bacteria</taxon>
        <taxon>Pseudomonadati</taxon>
        <taxon>Pseudomonadota</taxon>
        <taxon>Betaproteobacteria</taxon>
        <taxon>Burkholderiales</taxon>
        <taxon>Sphaerotilaceae</taxon>
        <taxon>Sphaerotilus</taxon>
    </lineage>
</organism>
<dbReference type="RefSeq" id="WP_179634813.1">
    <property type="nucleotide sequence ID" value="NZ_JACCFH010000001.1"/>
</dbReference>
<reference evidence="2 3" key="1">
    <citation type="submission" date="2020-07" db="EMBL/GenBank/DDBJ databases">
        <title>Genomic Encyclopedia of Archaeal and Bacterial Type Strains, Phase II (KMG-II): from individual species to whole genera.</title>
        <authorList>
            <person name="Goeker M."/>
        </authorList>
    </citation>
    <scope>NUCLEOTIDE SEQUENCE [LARGE SCALE GENOMIC DNA]</scope>
    <source>
        <strain evidence="2 3">DSM 21226</strain>
    </source>
</reference>
<dbReference type="PROSITE" id="PS00409">
    <property type="entry name" value="PROKAR_NTER_METHYL"/>
    <property type="match status" value="1"/>
</dbReference>
<sequence>MSSRRRARGMTLIELVIAILILGVGLAGVLLAYSTVTRGSSDPVVRKQLLSIAEEMLEEIQLKPYAAAANAAAGGCARTTWNDLMDYHGYTTTNQVCTIDGTPVATLAGYSLRVTVQAATFGGLSAARRIDVTVSRGSDQLTLTGWRLDYAS</sequence>
<feature type="transmembrane region" description="Helical" evidence="1">
    <location>
        <begin position="12"/>
        <end position="33"/>
    </location>
</feature>
<accession>A0A7Y9R314</accession>
<keyword evidence="3" id="KW-1185">Reference proteome</keyword>
<keyword evidence="1" id="KW-0812">Transmembrane</keyword>
<dbReference type="Gene3D" id="3.30.700.10">
    <property type="entry name" value="Glycoprotein, Type 4 Pilin"/>
    <property type="match status" value="1"/>
</dbReference>
<proteinExistence type="predicted"/>
<keyword evidence="1" id="KW-0472">Membrane</keyword>
<gene>
    <name evidence="2" type="ORF">BDD16_003113</name>
</gene>
<dbReference type="AlphaFoldDB" id="A0A7Y9R314"/>
<dbReference type="Pfam" id="PF07963">
    <property type="entry name" value="N_methyl"/>
    <property type="match status" value="1"/>
</dbReference>
<name>A0A7Y9R314_9BURK</name>
<evidence type="ECO:0000256" key="1">
    <source>
        <dbReference type="SAM" id="Phobius"/>
    </source>
</evidence>
<comment type="caution">
    <text evidence="2">The sequence shown here is derived from an EMBL/GenBank/DDBJ whole genome shotgun (WGS) entry which is preliminary data.</text>
</comment>
<evidence type="ECO:0000313" key="3">
    <source>
        <dbReference type="Proteomes" id="UP000518288"/>
    </source>
</evidence>
<dbReference type="InterPro" id="IPR045584">
    <property type="entry name" value="Pilin-like"/>
</dbReference>
<evidence type="ECO:0000313" key="2">
    <source>
        <dbReference type="EMBL" id="NYG34127.1"/>
    </source>
</evidence>
<dbReference type="Proteomes" id="UP000518288">
    <property type="component" value="Unassembled WGS sequence"/>
</dbReference>
<keyword evidence="1" id="KW-1133">Transmembrane helix</keyword>
<dbReference type="EMBL" id="JACCFH010000001">
    <property type="protein sequence ID" value="NYG34127.1"/>
    <property type="molecule type" value="Genomic_DNA"/>
</dbReference>
<dbReference type="NCBIfam" id="TIGR02532">
    <property type="entry name" value="IV_pilin_GFxxxE"/>
    <property type="match status" value="1"/>
</dbReference>